<sequence length="189" mass="21887">MIPGFHYIKNYLSKEELKTIKQYLTKSKKWQGISNSPNSRKVIHYGYNYAYNRSGITKADDIPEMFSNLVTMDRVNQAVGQEVLTEEMDQLIINEYKPGQGIAMHIDHTSYFGPVIICITVGSGIEIDFVDSQDPSKKITYYVEEGSLYIMSDQARYRWKHGIQQRTMDGDKQRGTRHSLTYRNIKKAE</sequence>
<dbReference type="InterPro" id="IPR027450">
    <property type="entry name" value="AlkB-like"/>
</dbReference>
<evidence type="ECO:0000313" key="2">
    <source>
        <dbReference type="EMBL" id="ARF12035.1"/>
    </source>
</evidence>
<feature type="domain" description="Fe2OG dioxygenase" evidence="1">
    <location>
        <begin position="87"/>
        <end position="186"/>
    </location>
</feature>
<proteinExistence type="predicted"/>
<name>A0A1V0SJX4_9VIRU</name>
<reference evidence="2" key="1">
    <citation type="journal article" date="2017" name="Science">
        <title>Giant viruses with an expanded complement of translation system components.</title>
        <authorList>
            <person name="Schulz F."/>
            <person name="Yutin N."/>
            <person name="Ivanova N.N."/>
            <person name="Ortega D.R."/>
            <person name="Lee T.K."/>
            <person name="Vierheilig J."/>
            <person name="Daims H."/>
            <person name="Horn M."/>
            <person name="Wagner M."/>
            <person name="Jensen G.J."/>
            <person name="Kyrpides N.C."/>
            <person name="Koonin E.V."/>
            <person name="Woyke T."/>
        </authorList>
    </citation>
    <scope>NUCLEOTIDE SEQUENCE</scope>
    <source>
        <strain evidence="2">KNV1</strain>
    </source>
</reference>
<dbReference type="SUPFAM" id="SSF51197">
    <property type="entry name" value="Clavaminate synthase-like"/>
    <property type="match status" value="1"/>
</dbReference>
<dbReference type="GO" id="GO:0070988">
    <property type="term" value="P:demethylation"/>
    <property type="evidence" value="ECO:0007669"/>
    <property type="project" value="InterPro"/>
</dbReference>
<protein>
    <submittedName>
        <fullName evidence="2">2OG-FeII oxygenase</fullName>
    </submittedName>
</protein>
<dbReference type="Gene3D" id="2.60.120.590">
    <property type="entry name" value="Alpha-ketoglutarate-dependent dioxygenase AlkB-like"/>
    <property type="match status" value="1"/>
</dbReference>
<gene>
    <name evidence="2" type="ORF">Klosneuvirus_3_170</name>
</gene>
<dbReference type="InterPro" id="IPR032857">
    <property type="entry name" value="ALKBH4"/>
</dbReference>
<dbReference type="GO" id="GO:0016491">
    <property type="term" value="F:oxidoreductase activity"/>
    <property type="evidence" value="ECO:0007669"/>
    <property type="project" value="TreeGrafter"/>
</dbReference>
<dbReference type="InterPro" id="IPR005123">
    <property type="entry name" value="Oxoglu/Fe-dep_dioxygenase_dom"/>
</dbReference>
<organism evidence="2">
    <name type="scientific">Klosneuvirus KNV1</name>
    <dbReference type="NCBI Taxonomy" id="1977640"/>
    <lineage>
        <taxon>Viruses</taxon>
        <taxon>Varidnaviria</taxon>
        <taxon>Bamfordvirae</taxon>
        <taxon>Nucleocytoviricota</taxon>
        <taxon>Megaviricetes</taxon>
        <taxon>Imitervirales</taxon>
        <taxon>Mimiviridae</taxon>
        <taxon>Klosneuvirinae</taxon>
        <taxon>Klosneuvirus</taxon>
    </lineage>
</organism>
<accession>A0A1V0SJX4</accession>
<dbReference type="PANTHER" id="PTHR12463:SF1">
    <property type="entry name" value="2-OXOGLUTARATE AND FE-DEPENDENT OXYGENASE FAMILY PROTEIN"/>
    <property type="match status" value="1"/>
</dbReference>
<dbReference type="GO" id="GO:0032451">
    <property type="term" value="F:demethylase activity"/>
    <property type="evidence" value="ECO:0007669"/>
    <property type="project" value="TreeGrafter"/>
</dbReference>
<dbReference type="PROSITE" id="PS51471">
    <property type="entry name" value="FE2OG_OXY"/>
    <property type="match status" value="1"/>
</dbReference>
<dbReference type="EMBL" id="KY684110">
    <property type="protein sequence ID" value="ARF12035.1"/>
    <property type="molecule type" value="Genomic_DNA"/>
</dbReference>
<dbReference type="Pfam" id="PF13532">
    <property type="entry name" value="2OG-FeII_Oxy_2"/>
    <property type="match status" value="1"/>
</dbReference>
<dbReference type="PANTHER" id="PTHR12463">
    <property type="entry name" value="OXYGENASE-RELATED"/>
    <property type="match status" value="1"/>
</dbReference>
<dbReference type="InterPro" id="IPR037151">
    <property type="entry name" value="AlkB-like_sf"/>
</dbReference>
<evidence type="ECO:0000259" key="1">
    <source>
        <dbReference type="PROSITE" id="PS51471"/>
    </source>
</evidence>